<keyword evidence="10" id="KW-1185">Reference proteome</keyword>
<dbReference type="Gene3D" id="1.20.1250.20">
    <property type="entry name" value="MFS general substrate transporter like domains"/>
    <property type="match status" value="1"/>
</dbReference>
<dbReference type="Pfam" id="PF07690">
    <property type="entry name" value="MFS_1"/>
    <property type="match status" value="1"/>
</dbReference>
<dbReference type="GO" id="GO:0005886">
    <property type="term" value="C:plasma membrane"/>
    <property type="evidence" value="ECO:0007669"/>
    <property type="project" value="UniProtKB-SubCell"/>
</dbReference>
<feature type="domain" description="Major facilitator superfamily (MFS) profile" evidence="8">
    <location>
        <begin position="1"/>
        <end position="151"/>
    </location>
</feature>
<dbReference type="OrthoDB" id="6766492at2"/>
<feature type="non-terminal residue" evidence="9">
    <location>
        <position position="1"/>
    </location>
</feature>
<dbReference type="AlphaFoldDB" id="A0A2G9C1Z2"/>
<accession>A0A2G9C1Z2</accession>
<dbReference type="RefSeq" id="WP_143742553.1">
    <property type="nucleotide sequence ID" value="NZ_PEOG01000207.1"/>
</dbReference>
<feature type="transmembrane region" description="Helical" evidence="7">
    <location>
        <begin position="52"/>
        <end position="75"/>
    </location>
</feature>
<sequence length="151" mass="16083">REAKFPALEVVRSAGKGVVIAILAMAANSVFFYMATVFALSYGERQGASRGLILIAVMCAAAAQIITLPIAAVLADRYGRRPVMIAGCLIGAASAFPIFWLLDTTNFLAILAAMVLAIPVVHSLTYAPMASFISELFETRLRYSGSAMGYQ</sequence>
<dbReference type="SUPFAM" id="SSF103473">
    <property type="entry name" value="MFS general substrate transporter"/>
    <property type="match status" value="1"/>
</dbReference>
<evidence type="ECO:0000256" key="3">
    <source>
        <dbReference type="ARBA" id="ARBA00022475"/>
    </source>
</evidence>
<comment type="caution">
    <text evidence="9">The sequence shown here is derived from an EMBL/GenBank/DDBJ whole genome shotgun (WGS) entry which is preliminary data.</text>
</comment>
<organism evidence="9 10">
    <name type="scientific">Roseateles chitinivorans</name>
    <dbReference type="NCBI Taxonomy" id="2917965"/>
    <lineage>
        <taxon>Bacteria</taxon>
        <taxon>Pseudomonadati</taxon>
        <taxon>Pseudomonadota</taxon>
        <taxon>Betaproteobacteria</taxon>
        <taxon>Burkholderiales</taxon>
        <taxon>Sphaerotilaceae</taxon>
        <taxon>Roseateles</taxon>
    </lineage>
</organism>
<proteinExistence type="predicted"/>
<dbReference type="EMBL" id="PEOG01000207">
    <property type="protein sequence ID" value="PIM50392.1"/>
    <property type="molecule type" value="Genomic_DNA"/>
</dbReference>
<dbReference type="InterPro" id="IPR036259">
    <property type="entry name" value="MFS_trans_sf"/>
</dbReference>
<feature type="transmembrane region" description="Helical" evidence="7">
    <location>
        <begin position="18"/>
        <end position="40"/>
    </location>
</feature>
<evidence type="ECO:0000256" key="2">
    <source>
        <dbReference type="ARBA" id="ARBA00022448"/>
    </source>
</evidence>
<feature type="non-terminal residue" evidence="9">
    <location>
        <position position="151"/>
    </location>
</feature>
<evidence type="ECO:0000256" key="1">
    <source>
        <dbReference type="ARBA" id="ARBA00004651"/>
    </source>
</evidence>
<keyword evidence="3" id="KW-1003">Cell membrane</keyword>
<evidence type="ECO:0000256" key="6">
    <source>
        <dbReference type="ARBA" id="ARBA00023136"/>
    </source>
</evidence>
<gene>
    <name evidence="9" type="ORF">CS062_25285</name>
</gene>
<protein>
    <submittedName>
        <fullName evidence="9">MFS transporter</fullName>
    </submittedName>
</protein>
<name>A0A2G9C1Z2_9BURK</name>
<evidence type="ECO:0000313" key="9">
    <source>
        <dbReference type="EMBL" id="PIM50392.1"/>
    </source>
</evidence>
<keyword evidence="2" id="KW-0813">Transport</keyword>
<dbReference type="GO" id="GO:0022857">
    <property type="term" value="F:transmembrane transporter activity"/>
    <property type="evidence" value="ECO:0007669"/>
    <property type="project" value="InterPro"/>
</dbReference>
<feature type="transmembrane region" description="Helical" evidence="7">
    <location>
        <begin position="82"/>
        <end position="102"/>
    </location>
</feature>
<evidence type="ECO:0000256" key="5">
    <source>
        <dbReference type="ARBA" id="ARBA00022989"/>
    </source>
</evidence>
<dbReference type="PANTHER" id="PTHR43045">
    <property type="entry name" value="SHIKIMATE TRANSPORTER"/>
    <property type="match status" value="1"/>
</dbReference>
<reference evidence="9 10" key="1">
    <citation type="submission" date="2017-11" db="EMBL/GenBank/DDBJ databases">
        <title>Draft genome sequence of Mitsuaria sp. HWN-4.</title>
        <authorList>
            <person name="Gundlapally S.R."/>
        </authorList>
    </citation>
    <scope>NUCLEOTIDE SEQUENCE [LARGE SCALE GENOMIC DNA]</scope>
    <source>
        <strain evidence="9 10">HWN-4</strain>
    </source>
</reference>
<evidence type="ECO:0000256" key="7">
    <source>
        <dbReference type="SAM" id="Phobius"/>
    </source>
</evidence>
<dbReference type="Proteomes" id="UP000231501">
    <property type="component" value="Unassembled WGS sequence"/>
</dbReference>
<feature type="transmembrane region" description="Helical" evidence="7">
    <location>
        <begin position="108"/>
        <end position="133"/>
    </location>
</feature>
<dbReference type="PANTHER" id="PTHR43045:SF1">
    <property type="entry name" value="SHIKIMATE TRANSPORTER"/>
    <property type="match status" value="1"/>
</dbReference>
<keyword evidence="6 7" id="KW-0472">Membrane</keyword>
<dbReference type="PROSITE" id="PS50850">
    <property type="entry name" value="MFS"/>
    <property type="match status" value="1"/>
</dbReference>
<evidence type="ECO:0000313" key="10">
    <source>
        <dbReference type="Proteomes" id="UP000231501"/>
    </source>
</evidence>
<evidence type="ECO:0000259" key="8">
    <source>
        <dbReference type="PROSITE" id="PS50850"/>
    </source>
</evidence>
<evidence type="ECO:0000256" key="4">
    <source>
        <dbReference type="ARBA" id="ARBA00022692"/>
    </source>
</evidence>
<keyword evidence="5 7" id="KW-1133">Transmembrane helix</keyword>
<dbReference type="InterPro" id="IPR005829">
    <property type="entry name" value="Sugar_transporter_CS"/>
</dbReference>
<dbReference type="InterPro" id="IPR011701">
    <property type="entry name" value="MFS"/>
</dbReference>
<dbReference type="InterPro" id="IPR020846">
    <property type="entry name" value="MFS_dom"/>
</dbReference>
<dbReference type="PROSITE" id="PS00216">
    <property type="entry name" value="SUGAR_TRANSPORT_1"/>
    <property type="match status" value="1"/>
</dbReference>
<comment type="subcellular location">
    <subcellularLocation>
        <location evidence="1">Cell membrane</location>
        <topology evidence="1">Multi-pass membrane protein</topology>
    </subcellularLocation>
</comment>
<keyword evidence="4 7" id="KW-0812">Transmembrane</keyword>